<comment type="cofactor">
    <cofactor evidence="10">
        <name>Mg(2+)</name>
        <dbReference type="ChEBI" id="CHEBI:18420"/>
    </cofactor>
</comment>
<name>A0A3A1URG1_9BACL</name>
<proteinExistence type="inferred from homology"/>
<feature type="binding site" evidence="10">
    <location>
        <position position="7"/>
    </location>
    <ligand>
        <name>Mg(2+)</name>
        <dbReference type="ChEBI" id="CHEBI:18420"/>
    </ligand>
</feature>
<evidence type="ECO:0000256" key="8">
    <source>
        <dbReference type="PIRSR" id="PIRSR004682-1"/>
    </source>
</evidence>
<feature type="binding site" evidence="10">
    <location>
        <position position="87"/>
    </location>
    <ligand>
        <name>Zn(2+)</name>
        <dbReference type="ChEBI" id="CHEBI:29105"/>
    </ligand>
</feature>
<dbReference type="OrthoDB" id="9801899at2"/>
<evidence type="ECO:0000313" key="11">
    <source>
        <dbReference type="EMBL" id="RIX50825.1"/>
    </source>
</evidence>
<comment type="cofactor">
    <cofactor evidence="10">
        <name>Zn(2+)</name>
        <dbReference type="ChEBI" id="CHEBI:29105"/>
    </cofactor>
</comment>
<dbReference type="SUPFAM" id="SSF56784">
    <property type="entry name" value="HAD-like"/>
    <property type="match status" value="1"/>
</dbReference>
<evidence type="ECO:0000256" key="4">
    <source>
        <dbReference type="ARBA" id="ARBA00022801"/>
    </source>
</evidence>
<dbReference type="Proteomes" id="UP000266482">
    <property type="component" value="Unassembled WGS sequence"/>
</dbReference>
<evidence type="ECO:0000256" key="1">
    <source>
        <dbReference type="ARBA" id="ARBA00004496"/>
    </source>
</evidence>
<dbReference type="CDD" id="cd07503">
    <property type="entry name" value="HAD_HisB-N"/>
    <property type="match status" value="1"/>
</dbReference>
<feature type="binding site" evidence="10">
    <location>
        <position position="124"/>
    </location>
    <ligand>
        <name>Mg(2+)</name>
        <dbReference type="ChEBI" id="CHEBI:18420"/>
    </ligand>
</feature>
<comment type="similarity">
    <text evidence="7">Belongs to the gmhB family.</text>
</comment>
<evidence type="ECO:0000256" key="9">
    <source>
        <dbReference type="PIRSR" id="PIRSR004682-3"/>
    </source>
</evidence>
<dbReference type="GO" id="GO:0016791">
    <property type="term" value="F:phosphatase activity"/>
    <property type="evidence" value="ECO:0007669"/>
    <property type="project" value="InterPro"/>
</dbReference>
<organism evidence="11 12">
    <name type="scientific">Paenibacillus nanensis</name>
    <dbReference type="NCBI Taxonomy" id="393251"/>
    <lineage>
        <taxon>Bacteria</taxon>
        <taxon>Bacillati</taxon>
        <taxon>Bacillota</taxon>
        <taxon>Bacilli</taxon>
        <taxon>Bacillales</taxon>
        <taxon>Paenibacillaceae</taxon>
        <taxon>Paenibacillus</taxon>
    </lineage>
</organism>
<keyword evidence="3 10" id="KW-0479">Metal-binding</keyword>
<comment type="caution">
    <text evidence="11">The sequence shown here is derived from an EMBL/GenBank/DDBJ whole genome shotgun (WGS) entry which is preliminary data.</text>
</comment>
<dbReference type="Gene3D" id="3.40.50.1000">
    <property type="entry name" value="HAD superfamily/HAD-like"/>
    <property type="match status" value="1"/>
</dbReference>
<keyword evidence="4 7" id="KW-0378">Hydrolase</keyword>
<feature type="active site" description="Proton donor" evidence="8">
    <location>
        <position position="9"/>
    </location>
</feature>
<keyword evidence="5 7" id="KW-0119">Carbohydrate metabolism</keyword>
<dbReference type="Pfam" id="PF13242">
    <property type="entry name" value="Hydrolase_like"/>
    <property type="match status" value="1"/>
</dbReference>
<protein>
    <recommendedName>
        <fullName evidence="6 7">D,D-heptose 1,7-bisphosphate phosphatase</fullName>
        <ecNumber evidence="7">3.1.3.-</ecNumber>
    </recommendedName>
</protein>
<dbReference type="RefSeq" id="WP_119601514.1">
    <property type="nucleotide sequence ID" value="NZ_QXQA01000013.1"/>
</dbReference>
<feature type="site" description="Stabilizes the phosphoryl group" evidence="9">
    <location>
        <position position="99"/>
    </location>
</feature>
<evidence type="ECO:0000256" key="5">
    <source>
        <dbReference type="ARBA" id="ARBA00023277"/>
    </source>
</evidence>
<keyword evidence="2 7" id="KW-0963">Cytoplasm</keyword>
<feature type="binding site" evidence="10">
    <location>
        <position position="97"/>
    </location>
    <ligand>
        <name>Zn(2+)</name>
        <dbReference type="ChEBI" id="CHEBI:29105"/>
    </ligand>
</feature>
<dbReference type="InterPro" id="IPR006549">
    <property type="entry name" value="HAD-SF_hydro_IIIA"/>
</dbReference>
<gene>
    <name evidence="11" type="ORF">D3P08_19200</name>
</gene>
<dbReference type="InterPro" id="IPR036412">
    <property type="entry name" value="HAD-like_sf"/>
</dbReference>
<dbReference type="NCBIfam" id="TIGR01662">
    <property type="entry name" value="HAD-SF-IIIA"/>
    <property type="match status" value="1"/>
</dbReference>
<dbReference type="PIRSF" id="PIRSF004682">
    <property type="entry name" value="GmhB"/>
    <property type="match status" value="1"/>
</dbReference>
<feature type="active site" description="Nucleophile" evidence="8">
    <location>
        <position position="7"/>
    </location>
</feature>
<sequence>MKAFFLDRDGVINESHHVNRAKDLVLLPGVPEAIRMLGELGYETFVVTNQGGVGLGYMTKRDLERIHRYMKQLIEEGGGKLREIRACIHKPRHGCGCRKPKPGMLLDLIMRYDIDRTQSFMVGDRDVDIEAGQAASVRAVFIGEKAPAGIEPDFVYPSLYEAVKELHNQGILQA</sequence>
<feature type="binding site" evidence="10">
    <location>
        <position position="89"/>
    </location>
    <ligand>
        <name>Zn(2+)</name>
        <dbReference type="ChEBI" id="CHEBI:29105"/>
    </ligand>
</feature>
<dbReference type="EMBL" id="QXQA01000013">
    <property type="protein sequence ID" value="RIX50825.1"/>
    <property type="molecule type" value="Genomic_DNA"/>
</dbReference>
<dbReference type="AlphaFoldDB" id="A0A3A1URG1"/>
<comment type="subcellular location">
    <subcellularLocation>
        <location evidence="1 7">Cytoplasm</location>
    </subcellularLocation>
</comment>
<dbReference type="GO" id="GO:0005975">
    <property type="term" value="P:carbohydrate metabolic process"/>
    <property type="evidence" value="ECO:0007669"/>
    <property type="project" value="InterPro"/>
</dbReference>
<accession>A0A3A1URG1</accession>
<evidence type="ECO:0000256" key="2">
    <source>
        <dbReference type="ARBA" id="ARBA00022490"/>
    </source>
</evidence>
<feature type="binding site" evidence="10">
    <location>
        <position position="9"/>
    </location>
    <ligand>
        <name>Mg(2+)</name>
        <dbReference type="ChEBI" id="CHEBI:18420"/>
    </ligand>
</feature>
<keyword evidence="10" id="KW-0862">Zinc</keyword>
<dbReference type="GO" id="GO:0005737">
    <property type="term" value="C:cytoplasm"/>
    <property type="evidence" value="ECO:0007669"/>
    <property type="project" value="UniProtKB-SubCell"/>
</dbReference>
<dbReference type="GO" id="GO:0046872">
    <property type="term" value="F:metal ion binding"/>
    <property type="evidence" value="ECO:0007669"/>
    <property type="project" value="UniProtKB-KW"/>
</dbReference>
<keyword evidence="12" id="KW-1185">Reference proteome</keyword>
<feature type="binding site" evidence="10">
    <location>
        <position position="95"/>
    </location>
    <ligand>
        <name>Zn(2+)</name>
        <dbReference type="ChEBI" id="CHEBI:29105"/>
    </ligand>
</feature>
<evidence type="ECO:0000256" key="10">
    <source>
        <dbReference type="PIRSR" id="PIRSR004682-4"/>
    </source>
</evidence>
<evidence type="ECO:0000313" key="12">
    <source>
        <dbReference type="Proteomes" id="UP000266482"/>
    </source>
</evidence>
<evidence type="ECO:0000256" key="7">
    <source>
        <dbReference type="PIRNR" id="PIRNR004682"/>
    </source>
</evidence>
<dbReference type="PANTHER" id="PTHR42891">
    <property type="entry name" value="D-GLYCERO-BETA-D-MANNO-HEPTOSE-1,7-BISPHOSPHATE 7-PHOSPHATASE"/>
    <property type="match status" value="1"/>
</dbReference>
<evidence type="ECO:0000256" key="3">
    <source>
        <dbReference type="ARBA" id="ARBA00022723"/>
    </source>
</evidence>
<evidence type="ECO:0000256" key="6">
    <source>
        <dbReference type="ARBA" id="ARBA00031828"/>
    </source>
</evidence>
<dbReference type="InterPro" id="IPR004446">
    <property type="entry name" value="Heptose_bisP_phosphatase"/>
</dbReference>
<keyword evidence="10" id="KW-0460">Magnesium</keyword>
<dbReference type="InterPro" id="IPR023214">
    <property type="entry name" value="HAD_sf"/>
</dbReference>
<dbReference type="InterPro" id="IPR006543">
    <property type="entry name" value="Histidinol-phos"/>
</dbReference>
<feature type="site" description="Contributes to substrate recognition" evidence="9">
    <location>
        <position position="98"/>
    </location>
</feature>
<dbReference type="PANTHER" id="PTHR42891:SF1">
    <property type="entry name" value="D-GLYCERO-BETA-D-MANNO-HEPTOSE-1,7-BISPHOSPHATE 7-PHOSPHATASE"/>
    <property type="match status" value="1"/>
</dbReference>
<dbReference type="EC" id="3.1.3.-" evidence="7"/>
<dbReference type="NCBIfam" id="TIGR01656">
    <property type="entry name" value="Histidinol-ppas"/>
    <property type="match status" value="1"/>
</dbReference>
<feature type="site" description="Stabilizes the phosphoryl group" evidence="9">
    <location>
        <position position="48"/>
    </location>
</feature>
<reference evidence="11 12" key="1">
    <citation type="submission" date="2018-09" db="EMBL/GenBank/DDBJ databases">
        <title>Paenibacillus aracenensis nov. sp. isolated from a cave in southern Spain.</title>
        <authorList>
            <person name="Jurado V."/>
            <person name="Gutierrez-Patricio S."/>
            <person name="Gonzalez-Pimentel J.L."/>
            <person name="Miller A.Z."/>
            <person name="Laiz L."/>
            <person name="Saiz-Jimenez C."/>
        </authorList>
    </citation>
    <scope>NUCLEOTIDE SEQUENCE [LARGE SCALE GENOMIC DNA]</scope>
    <source>
        <strain evidence="11 12">DSM 22867</strain>
    </source>
</reference>